<evidence type="ECO:0000256" key="1">
    <source>
        <dbReference type="SAM" id="Phobius"/>
    </source>
</evidence>
<dbReference type="RefSeq" id="WP_070362177.1">
    <property type="nucleotide sequence ID" value="NZ_JAEUWV010000026.1"/>
</dbReference>
<feature type="transmembrane region" description="Helical" evidence="1">
    <location>
        <begin position="53"/>
        <end position="74"/>
    </location>
</feature>
<dbReference type="PANTHER" id="PTHR36115">
    <property type="entry name" value="PROLINE-RICH ANTIGEN HOMOLOG-RELATED"/>
    <property type="match status" value="1"/>
</dbReference>
<evidence type="ECO:0000313" key="3">
    <source>
        <dbReference type="Proteomes" id="UP001205920"/>
    </source>
</evidence>
<comment type="caution">
    <text evidence="2">The sequence shown here is derived from an EMBL/GenBank/DDBJ whole genome shotgun (WGS) entry which is preliminary data.</text>
</comment>
<dbReference type="InterPro" id="IPR051791">
    <property type="entry name" value="Pra-immunoreactive"/>
</dbReference>
<keyword evidence="1" id="KW-0472">Membrane</keyword>
<gene>
    <name evidence="2" type="ORF">JMN37_10610</name>
</gene>
<keyword evidence="1" id="KW-0812">Transmembrane</keyword>
<dbReference type="EMBL" id="JAEUWV010000026">
    <property type="protein sequence ID" value="MCO6395412.1"/>
    <property type="molecule type" value="Genomic_DNA"/>
</dbReference>
<reference evidence="2 3" key="1">
    <citation type="submission" date="2021-01" db="EMBL/GenBank/DDBJ databases">
        <title>Identification and Characterization of Corynebacterium sp.</title>
        <authorList>
            <person name="Luo Q."/>
            <person name="Qu P."/>
            <person name="Chen Q."/>
        </authorList>
    </citation>
    <scope>NUCLEOTIDE SEQUENCE [LARGE SCALE GENOMIC DNA]</scope>
    <source>
        <strain evidence="2 3">MC-18</strain>
    </source>
</reference>
<organism evidence="2 3">
    <name type="scientific">Corynebacterium lipophilum</name>
    <dbReference type="NCBI Taxonomy" id="2804918"/>
    <lineage>
        <taxon>Bacteria</taxon>
        <taxon>Bacillati</taxon>
        <taxon>Actinomycetota</taxon>
        <taxon>Actinomycetes</taxon>
        <taxon>Mycobacteriales</taxon>
        <taxon>Corynebacteriaceae</taxon>
        <taxon>Corynebacterium</taxon>
    </lineage>
</organism>
<feature type="transmembrane region" description="Helical" evidence="1">
    <location>
        <begin position="80"/>
        <end position="97"/>
    </location>
</feature>
<dbReference type="InterPro" id="IPR016795">
    <property type="entry name" value="UCP021697"/>
</dbReference>
<dbReference type="PIRSF" id="PIRSF021697">
    <property type="entry name" value="UCP021697"/>
    <property type="match status" value="1"/>
</dbReference>
<keyword evidence="1" id="KW-1133">Transmembrane helix</keyword>
<dbReference type="PANTHER" id="PTHR36115:SF6">
    <property type="entry name" value="PROLINE-RICH ANTIGEN HOMOLOG"/>
    <property type="match status" value="1"/>
</dbReference>
<accession>A0AAW5I124</accession>
<name>A0AAW5I124_9CORY</name>
<proteinExistence type="predicted"/>
<evidence type="ECO:0000313" key="2">
    <source>
        <dbReference type="EMBL" id="MCO6395412.1"/>
    </source>
</evidence>
<sequence>MSAPQGKRWLDGPELPGQFKGDDAIPDYPGQFLGLPKEGAGAQASVARRMGGVAIDWAIAWAAAAIIHANTTVFGGTSTLTYLLWIVLGIICGWLFARTPGMAILGMGVARVDAEEPVGLWRAAVRTLLTAFILPAALVDADGRGMHDRATNTTVIRS</sequence>
<keyword evidence="3" id="KW-1185">Reference proteome</keyword>
<dbReference type="Proteomes" id="UP001205920">
    <property type="component" value="Unassembled WGS sequence"/>
</dbReference>
<dbReference type="AlphaFoldDB" id="A0AAW5I124"/>
<protein>
    <submittedName>
        <fullName evidence="2">RDD family protein</fullName>
    </submittedName>
</protein>